<evidence type="ECO:0000313" key="2">
    <source>
        <dbReference type="EMBL" id="MFD2554634.1"/>
    </source>
</evidence>
<feature type="region of interest" description="Disordered" evidence="1">
    <location>
        <begin position="55"/>
        <end position="88"/>
    </location>
</feature>
<dbReference type="RefSeq" id="WP_246512469.1">
    <property type="nucleotide sequence ID" value="NZ_JAEQMU010000001.1"/>
</dbReference>
<comment type="caution">
    <text evidence="2">The sequence shown here is derived from an EMBL/GenBank/DDBJ whole genome shotgun (WGS) entry which is preliminary data.</text>
</comment>
<dbReference type="InterPro" id="IPR028082">
    <property type="entry name" value="Peripla_BP_I"/>
</dbReference>
<keyword evidence="3" id="KW-1185">Reference proteome</keyword>
<reference evidence="3" key="1">
    <citation type="journal article" date="2019" name="Int. J. Syst. Evol. Microbiol.">
        <title>The Global Catalogue of Microorganisms (GCM) 10K type strain sequencing project: providing services to taxonomists for standard genome sequencing and annotation.</title>
        <authorList>
            <consortium name="The Broad Institute Genomics Platform"/>
            <consortium name="The Broad Institute Genome Sequencing Center for Infectious Disease"/>
            <person name="Wu L."/>
            <person name="Ma J."/>
        </authorList>
    </citation>
    <scope>NUCLEOTIDE SEQUENCE [LARGE SCALE GENOMIC DNA]</scope>
    <source>
        <strain evidence="3">KCTC 52298</strain>
    </source>
</reference>
<sequence>MLKESTELFTTSVQNHQQPLSGSKKLRNSSLLIALALALGVSSCTPKVGVLRAPDYKGNVGNNSSKPGDTNKTPDGSSETGESAKENATKRFMGRNISLVLPFQLDQISENALAEKDIKRAALALDYYQGFQLGLEELAKKGADFNLNVLDSRDNAAYSGSLALSSSVEEASIVIGPVYPQEIKAFGSNLKDKETLQVNPLAASMPTEFNLPNLVSLTPPIKAHSNAIAARAAREYSAGDVIIIFNTTDSDGKQFLNGMSTAIKQAKNNVRIVSVSSLSQLNENLSLTGTNIIVTGTTDKNQLKNLLTNLIKKYGENTYNFSLFGHPLWERYDFSMYAGFADLNPTITTESNLKTWSAAVKAFKDTYADTYGVQPSDQSYKGYDSALYFGGLINKYGADRLKEKLTKESYNGLFSSYKFRYNEAWGYANESVAYRTYRGGSFQLQ</sequence>
<proteinExistence type="predicted"/>
<dbReference type="EMBL" id="JBHULD010000014">
    <property type="protein sequence ID" value="MFD2554634.1"/>
    <property type="molecule type" value="Genomic_DNA"/>
</dbReference>
<accession>A0ABW5L1Q7</accession>
<evidence type="ECO:0000256" key="1">
    <source>
        <dbReference type="SAM" id="MobiDB-lite"/>
    </source>
</evidence>
<gene>
    <name evidence="2" type="ORF">ACFSQW_09560</name>
</gene>
<organism evidence="2 3">
    <name type="scientific">Sphingobacterium tabacisoli</name>
    <dbReference type="NCBI Taxonomy" id="2044855"/>
    <lineage>
        <taxon>Bacteria</taxon>
        <taxon>Pseudomonadati</taxon>
        <taxon>Bacteroidota</taxon>
        <taxon>Sphingobacteriia</taxon>
        <taxon>Sphingobacteriales</taxon>
        <taxon>Sphingobacteriaceae</taxon>
        <taxon>Sphingobacterium</taxon>
    </lineage>
</organism>
<protein>
    <submittedName>
        <fullName evidence="2">ABC transporter substrate-binding protein</fullName>
    </submittedName>
</protein>
<name>A0ABW5L1Q7_9SPHI</name>
<feature type="compositionally biased region" description="Polar residues" evidence="1">
    <location>
        <begin position="60"/>
        <end position="81"/>
    </location>
</feature>
<dbReference type="SUPFAM" id="SSF53822">
    <property type="entry name" value="Periplasmic binding protein-like I"/>
    <property type="match status" value="1"/>
</dbReference>
<dbReference type="Proteomes" id="UP001597440">
    <property type="component" value="Unassembled WGS sequence"/>
</dbReference>
<evidence type="ECO:0000313" key="3">
    <source>
        <dbReference type="Proteomes" id="UP001597440"/>
    </source>
</evidence>
<dbReference type="Gene3D" id="3.40.50.2300">
    <property type="match status" value="2"/>
</dbReference>